<dbReference type="RefSeq" id="WP_228229500.1">
    <property type="nucleotide sequence ID" value="NZ_JAJGMW010000006.1"/>
</dbReference>
<gene>
    <name evidence="1" type="ORF">LLW17_06755</name>
</gene>
<accession>A0ABS8GR09</accession>
<evidence type="ECO:0000313" key="2">
    <source>
        <dbReference type="Proteomes" id="UP001197770"/>
    </source>
</evidence>
<sequence>MALEVDFYEGDNIKFIDTFSNAKAFKSYLRDLLFEKVPKLSHPNPFYTSSQAESLFKGSNGYYLLDQLNHSDGSIIDFFPEQKTSLLLKQNSNNLNNDFENKSSKQIRISKPVISKSGKLALIWYNTLFVGDGHTGIHLFEKIDGKWLLLKTREFY</sequence>
<name>A0ABS8GR09_9FLAO</name>
<organism evidence="1 2">
    <name type="scientific">Leeuwenhoekiella parthenopeia</name>
    <dbReference type="NCBI Taxonomy" id="2890320"/>
    <lineage>
        <taxon>Bacteria</taxon>
        <taxon>Pseudomonadati</taxon>
        <taxon>Bacteroidota</taxon>
        <taxon>Flavobacteriia</taxon>
        <taxon>Flavobacteriales</taxon>
        <taxon>Flavobacteriaceae</taxon>
        <taxon>Leeuwenhoekiella</taxon>
    </lineage>
</organism>
<dbReference type="EMBL" id="JAJGMW010000006">
    <property type="protein sequence ID" value="MCC4212412.1"/>
    <property type="molecule type" value="Genomic_DNA"/>
</dbReference>
<evidence type="ECO:0008006" key="3">
    <source>
        <dbReference type="Google" id="ProtNLM"/>
    </source>
</evidence>
<keyword evidence="2" id="KW-1185">Reference proteome</keyword>
<proteinExistence type="predicted"/>
<evidence type="ECO:0000313" key="1">
    <source>
        <dbReference type="EMBL" id="MCC4212412.1"/>
    </source>
</evidence>
<comment type="caution">
    <text evidence="1">The sequence shown here is derived from an EMBL/GenBank/DDBJ whole genome shotgun (WGS) entry which is preliminary data.</text>
</comment>
<protein>
    <recommendedName>
        <fullName evidence="3">Nuclear transport factor 2 family protein</fullName>
    </recommendedName>
</protein>
<reference evidence="1 2" key="1">
    <citation type="submission" date="2021-11" db="EMBL/GenBank/DDBJ databases">
        <title>Seasonal and diel survey of microbial diversity of the Tyrrhenian coast.</title>
        <authorList>
            <person name="Gattoni G."/>
            <person name="Corral P."/>
        </authorList>
    </citation>
    <scope>NUCLEOTIDE SEQUENCE [LARGE SCALE GENOMIC DNA]</scope>
    <source>
        <strain evidence="1 2">Mr9</strain>
    </source>
</reference>
<dbReference type="Proteomes" id="UP001197770">
    <property type="component" value="Unassembled WGS sequence"/>
</dbReference>